<dbReference type="InterPro" id="IPR003779">
    <property type="entry name" value="CMD-like"/>
</dbReference>
<reference evidence="2 3" key="1">
    <citation type="submission" date="2017-03" db="EMBL/GenBank/DDBJ databases">
        <title>Genomes of endolithic fungi from Antarctica.</title>
        <authorList>
            <person name="Coleine C."/>
            <person name="Masonjones S."/>
            <person name="Stajich J.E."/>
        </authorList>
    </citation>
    <scope>NUCLEOTIDE SEQUENCE [LARGE SCALE GENOMIC DNA]</scope>
    <source>
        <strain evidence="2 3">CCFEE 5311</strain>
    </source>
</reference>
<dbReference type="Gene3D" id="1.20.1290.10">
    <property type="entry name" value="AhpD-like"/>
    <property type="match status" value="1"/>
</dbReference>
<sequence>MSIHLPRLSRTVLAIELLPRSSTRYPIPTFRLQRTFTTSRPAAMRLPYIDDDPKMETPEDEAVVQRVKERRGGKLIALDKALLHAPPVADGWNSFLKSIRTQTTLTDSVRELAISRVAALNQAWYEWDAHAPLLKKTKVLSDETVEKIKDKSWSGEGLDEKHAAVLEYTDAMTVGCVVKQAKFDKLKGLFKEREVVEITATVAAYNCVSRFLVALDVGEMAEKYGVDMK</sequence>
<dbReference type="AlphaFoldDB" id="A0A4U0U891"/>
<dbReference type="InterPro" id="IPR029032">
    <property type="entry name" value="AhpD-like"/>
</dbReference>
<dbReference type="PANTHER" id="PTHR34846">
    <property type="entry name" value="4-CARBOXYMUCONOLACTONE DECARBOXYLASE FAMILY PROTEIN (AFU_ORTHOLOGUE AFUA_6G11590)"/>
    <property type="match status" value="1"/>
</dbReference>
<feature type="domain" description="Carboxymuconolactone decarboxylase-like" evidence="1">
    <location>
        <begin position="86"/>
        <end position="146"/>
    </location>
</feature>
<evidence type="ECO:0000313" key="2">
    <source>
        <dbReference type="EMBL" id="TKA31267.1"/>
    </source>
</evidence>
<evidence type="ECO:0000313" key="3">
    <source>
        <dbReference type="Proteomes" id="UP000310066"/>
    </source>
</evidence>
<dbReference type="Pfam" id="PF02627">
    <property type="entry name" value="CMD"/>
    <property type="match status" value="1"/>
</dbReference>
<comment type="caution">
    <text evidence="2">The sequence shown here is derived from an EMBL/GenBank/DDBJ whole genome shotgun (WGS) entry which is preliminary data.</text>
</comment>
<gene>
    <name evidence="2" type="ORF">B0A54_15322</name>
</gene>
<dbReference type="PANTHER" id="PTHR34846:SF9">
    <property type="entry name" value="4-CARBOXYMUCONOLACTONE DECARBOXYLASE FAMILY PROTEIN (AFU_ORTHOLOGUE AFUA_1G03690)"/>
    <property type="match status" value="1"/>
</dbReference>
<proteinExistence type="predicted"/>
<dbReference type="SUPFAM" id="SSF69118">
    <property type="entry name" value="AhpD-like"/>
    <property type="match status" value="1"/>
</dbReference>
<dbReference type="Proteomes" id="UP000310066">
    <property type="component" value="Unassembled WGS sequence"/>
</dbReference>
<accession>A0A4U0U891</accession>
<evidence type="ECO:0000259" key="1">
    <source>
        <dbReference type="Pfam" id="PF02627"/>
    </source>
</evidence>
<name>A0A4U0U891_9PEZI</name>
<dbReference type="EMBL" id="NAJP01000097">
    <property type="protein sequence ID" value="TKA31267.1"/>
    <property type="molecule type" value="Genomic_DNA"/>
</dbReference>
<organism evidence="2 3">
    <name type="scientific">Friedmanniomyces endolithicus</name>
    <dbReference type="NCBI Taxonomy" id="329885"/>
    <lineage>
        <taxon>Eukaryota</taxon>
        <taxon>Fungi</taxon>
        <taxon>Dikarya</taxon>
        <taxon>Ascomycota</taxon>
        <taxon>Pezizomycotina</taxon>
        <taxon>Dothideomycetes</taxon>
        <taxon>Dothideomycetidae</taxon>
        <taxon>Mycosphaerellales</taxon>
        <taxon>Teratosphaeriaceae</taxon>
        <taxon>Friedmanniomyces</taxon>
    </lineage>
</organism>
<dbReference type="GO" id="GO:0051920">
    <property type="term" value="F:peroxiredoxin activity"/>
    <property type="evidence" value="ECO:0007669"/>
    <property type="project" value="InterPro"/>
</dbReference>
<dbReference type="OrthoDB" id="2135488at2759"/>
<protein>
    <recommendedName>
        <fullName evidence="1">Carboxymuconolactone decarboxylase-like domain-containing protein</fullName>
    </recommendedName>
</protein>